<proteinExistence type="predicted"/>
<accession>A0ABY4EK95</accession>
<dbReference type="Proteomes" id="UP000831787">
    <property type="component" value="Chromosome"/>
</dbReference>
<dbReference type="EMBL" id="CP095073">
    <property type="protein sequence ID" value="UOQ44521.1"/>
    <property type="molecule type" value="Genomic_DNA"/>
</dbReference>
<evidence type="ECO:0000259" key="1">
    <source>
        <dbReference type="SMART" id="SM00471"/>
    </source>
</evidence>
<dbReference type="InterPro" id="IPR003607">
    <property type="entry name" value="HD/PDEase_dom"/>
</dbReference>
<name>A0ABY4EK95_9BACI</name>
<dbReference type="SUPFAM" id="SSF109604">
    <property type="entry name" value="HD-domain/PDEase-like"/>
    <property type="match status" value="1"/>
</dbReference>
<dbReference type="PANTHER" id="PTHR46246:SF1">
    <property type="entry name" value="GUANOSINE-3',5'-BIS(DIPHOSPHATE) 3'-PYROPHOSPHOHYDROLASE MESH1"/>
    <property type="match status" value="1"/>
</dbReference>
<protein>
    <submittedName>
        <fullName evidence="2">HD domain-containing protein</fullName>
    </submittedName>
</protein>
<feature type="domain" description="HD/PDEase" evidence="1">
    <location>
        <begin position="21"/>
        <end position="127"/>
    </location>
</feature>
<dbReference type="InterPro" id="IPR052194">
    <property type="entry name" value="MESH1"/>
</dbReference>
<dbReference type="RefSeq" id="WP_244710548.1">
    <property type="nucleotide sequence ID" value="NZ_CP095073.1"/>
</dbReference>
<dbReference type="SMART" id="SM00471">
    <property type="entry name" value="HDc"/>
    <property type="match status" value="1"/>
</dbReference>
<evidence type="ECO:0000313" key="3">
    <source>
        <dbReference type="Proteomes" id="UP000831787"/>
    </source>
</evidence>
<dbReference type="CDD" id="cd00077">
    <property type="entry name" value="HDc"/>
    <property type="match status" value="1"/>
</dbReference>
<evidence type="ECO:0000313" key="2">
    <source>
        <dbReference type="EMBL" id="UOQ44521.1"/>
    </source>
</evidence>
<organism evidence="2 3">
    <name type="scientific">Halobacillus salinarum</name>
    <dbReference type="NCBI Taxonomy" id="2932257"/>
    <lineage>
        <taxon>Bacteria</taxon>
        <taxon>Bacillati</taxon>
        <taxon>Bacillota</taxon>
        <taxon>Bacilli</taxon>
        <taxon>Bacillales</taxon>
        <taxon>Bacillaceae</taxon>
        <taxon>Halobacillus</taxon>
    </lineage>
</organism>
<sequence>MLNKAKAFAEKAHRGQTRKNSNTDYIVHPIRVAERLSEAGCSEAVISAGYLHDVVEDTSVNLEDLVREFGQEVARIVSAHTEDKSKSWQERKQHTIDTLRTAPKEVKCLIVADKLDNLLSLEEDLKRIGNDVWENFNAGKDHQRWYYESIAKEMDNNLSEAEIPLFFKEYTRTLYRVFT</sequence>
<dbReference type="Pfam" id="PF13328">
    <property type="entry name" value="HD_4"/>
    <property type="match status" value="1"/>
</dbReference>
<keyword evidence="3" id="KW-1185">Reference proteome</keyword>
<dbReference type="PANTHER" id="PTHR46246">
    <property type="entry name" value="GUANOSINE-3',5'-BIS(DIPHOSPHATE) 3'-PYROPHOSPHOHYDROLASE MESH1"/>
    <property type="match status" value="1"/>
</dbReference>
<dbReference type="Gene3D" id="1.10.3210.10">
    <property type="entry name" value="Hypothetical protein af1432"/>
    <property type="match status" value="1"/>
</dbReference>
<gene>
    <name evidence="2" type="ORF">MUN89_00560</name>
</gene>
<reference evidence="2 3" key="1">
    <citation type="submission" date="2022-04" db="EMBL/GenBank/DDBJ databases">
        <title>Halobacillus sp. isolated from saltern.</title>
        <authorList>
            <person name="Won M."/>
            <person name="Lee C.-M."/>
            <person name="Woen H.-Y."/>
            <person name="Kwon S.-W."/>
        </authorList>
    </citation>
    <scope>NUCLEOTIDE SEQUENCE [LARGE SCALE GENOMIC DNA]</scope>
    <source>
        <strain evidence="2 3">SSBR10-3</strain>
    </source>
</reference>